<name>A0ABT2PL95_9BURK</name>
<evidence type="ECO:0000256" key="11">
    <source>
        <dbReference type="SAM" id="SignalP"/>
    </source>
</evidence>
<dbReference type="InterPro" id="IPR033900">
    <property type="entry name" value="Gram_neg_porin_domain"/>
</dbReference>
<dbReference type="PRINTS" id="PR00182">
    <property type="entry name" value="ECOLNEIPORIN"/>
</dbReference>
<feature type="chain" id="PRO_5045602954" evidence="11">
    <location>
        <begin position="24"/>
        <end position="334"/>
    </location>
</feature>
<dbReference type="PANTHER" id="PTHR34501:SF9">
    <property type="entry name" value="MAJOR OUTER MEMBRANE PROTEIN P.IA"/>
    <property type="match status" value="1"/>
</dbReference>
<dbReference type="InterPro" id="IPR001702">
    <property type="entry name" value="Porin_Gram-ve"/>
</dbReference>
<accession>A0ABT2PL95</accession>
<dbReference type="InterPro" id="IPR050298">
    <property type="entry name" value="Gram-neg_bact_OMP"/>
</dbReference>
<evidence type="ECO:0000256" key="6">
    <source>
        <dbReference type="ARBA" id="ARBA00022729"/>
    </source>
</evidence>
<evidence type="ECO:0000256" key="2">
    <source>
        <dbReference type="ARBA" id="ARBA00011233"/>
    </source>
</evidence>
<keyword evidence="9" id="KW-0472">Membrane</keyword>
<evidence type="ECO:0000256" key="1">
    <source>
        <dbReference type="ARBA" id="ARBA00004571"/>
    </source>
</evidence>
<reference evidence="13 14" key="1">
    <citation type="submission" date="2022-09" db="EMBL/GenBank/DDBJ databases">
        <title>Draft genome of isolate Be4.</title>
        <authorList>
            <person name="Sanchez-Castro I."/>
            <person name="Martinez-Rodriguez P."/>
            <person name="Descostes M."/>
            <person name="Merroun M."/>
        </authorList>
    </citation>
    <scope>NUCLEOTIDE SEQUENCE [LARGE SCALE GENOMIC DNA]</scope>
    <source>
        <strain evidence="13 14">Be4</strain>
    </source>
</reference>
<dbReference type="Proteomes" id="UP001525968">
    <property type="component" value="Unassembled WGS sequence"/>
</dbReference>
<evidence type="ECO:0000256" key="9">
    <source>
        <dbReference type="ARBA" id="ARBA00023136"/>
    </source>
</evidence>
<dbReference type="InterPro" id="IPR023614">
    <property type="entry name" value="Porin_dom_sf"/>
</dbReference>
<evidence type="ECO:0000313" key="14">
    <source>
        <dbReference type="Proteomes" id="UP001525968"/>
    </source>
</evidence>
<organism evidence="13 14">
    <name type="scientific">Acidovorax bellezanensis</name>
    <dbReference type="NCBI Taxonomy" id="2976702"/>
    <lineage>
        <taxon>Bacteria</taxon>
        <taxon>Pseudomonadati</taxon>
        <taxon>Pseudomonadota</taxon>
        <taxon>Betaproteobacteria</taxon>
        <taxon>Burkholderiales</taxon>
        <taxon>Comamonadaceae</taxon>
        <taxon>Acidovorax</taxon>
    </lineage>
</organism>
<evidence type="ECO:0000259" key="12">
    <source>
        <dbReference type="Pfam" id="PF13609"/>
    </source>
</evidence>
<evidence type="ECO:0000256" key="3">
    <source>
        <dbReference type="ARBA" id="ARBA00022448"/>
    </source>
</evidence>
<gene>
    <name evidence="13" type="ORF">N0K08_08240</name>
</gene>
<evidence type="ECO:0000256" key="5">
    <source>
        <dbReference type="ARBA" id="ARBA00022692"/>
    </source>
</evidence>
<comment type="caution">
    <text evidence="13">The sequence shown here is derived from an EMBL/GenBank/DDBJ whole genome shotgun (WGS) entry which is preliminary data.</text>
</comment>
<dbReference type="RefSeq" id="WP_261499707.1">
    <property type="nucleotide sequence ID" value="NZ_JAODYH010000004.1"/>
</dbReference>
<evidence type="ECO:0000256" key="10">
    <source>
        <dbReference type="ARBA" id="ARBA00023237"/>
    </source>
</evidence>
<sequence>MHRFYLSALGTLALAAGMAPAQAQSVQVYGRVISSVNSVRTGDVRQTHLEDNGSKLGFRGVEDLGGGLAAQFGVEMGFDTSSGVNTKPPLRNSYVGLKGGFGALALGRLDSGTPVGSPIFSQALSIINLAPNDAGATQIGPNYLNLRNRTSNGIGYVSPHMAGFVLRGRFYFRGPPDDVGAENGAKSLDLGLSYANGPWRTGISYGRDSRPGGLLPNEFSRKWQAGLRYDIGWVAPYVLLGRDSYANTATSRRNADYWLLGVKFAHQAHAVVLNVMQRDVQTSRTAKRPRQQLAYTYALSKRTEFQAFYDHDKVDSSKPQLDKRVFGVGLRHDF</sequence>
<evidence type="ECO:0000256" key="4">
    <source>
        <dbReference type="ARBA" id="ARBA00022452"/>
    </source>
</evidence>
<keyword evidence="7" id="KW-0406">Ion transport</keyword>
<evidence type="ECO:0000256" key="7">
    <source>
        <dbReference type="ARBA" id="ARBA00023065"/>
    </source>
</evidence>
<feature type="signal peptide" evidence="11">
    <location>
        <begin position="1"/>
        <end position="23"/>
    </location>
</feature>
<dbReference type="PANTHER" id="PTHR34501">
    <property type="entry name" value="PROTEIN YDDL-RELATED"/>
    <property type="match status" value="1"/>
</dbReference>
<dbReference type="CDD" id="cd00342">
    <property type="entry name" value="gram_neg_porins"/>
    <property type="match status" value="1"/>
</dbReference>
<dbReference type="SUPFAM" id="SSF56935">
    <property type="entry name" value="Porins"/>
    <property type="match status" value="1"/>
</dbReference>
<keyword evidence="8" id="KW-0626">Porin</keyword>
<proteinExistence type="predicted"/>
<evidence type="ECO:0000256" key="8">
    <source>
        <dbReference type="ARBA" id="ARBA00023114"/>
    </source>
</evidence>
<feature type="domain" description="Porin" evidence="12">
    <location>
        <begin position="11"/>
        <end position="315"/>
    </location>
</feature>
<comment type="subcellular location">
    <subcellularLocation>
        <location evidence="1">Cell outer membrane</location>
        <topology evidence="1">Multi-pass membrane protein</topology>
    </subcellularLocation>
</comment>
<dbReference type="InterPro" id="IPR002299">
    <property type="entry name" value="Porin_Neis"/>
</dbReference>
<dbReference type="PRINTS" id="PR00184">
    <property type="entry name" value="NEISSPPORIN"/>
</dbReference>
<keyword evidence="3" id="KW-0813">Transport</keyword>
<keyword evidence="5" id="KW-0812">Transmembrane</keyword>
<comment type="subunit">
    <text evidence="2">Homotrimer.</text>
</comment>
<dbReference type="Gene3D" id="2.40.160.10">
    <property type="entry name" value="Porin"/>
    <property type="match status" value="1"/>
</dbReference>
<keyword evidence="4" id="KW-1134">Transmembrane beta strand</keyword>
<evidence type="ECO:0000313" key="13">
    <source>
        <dbReference type="EMBL" id="MCT9810619.1"/>
    </source>
</evidence>
<dbReference type="EMBL" id="JAODYH010000004">
    <property type="protein sequence ID" value="MCT9810619.1"/>
    <property type="molecule type" value="Genomic_DNA"/>
</dbReference>
<keyword evidence="10" id="KW-0998">Cell outer membrane</keyword>
<keyword evidence="14" id="KW-1185">Reference proteome</keyword>
<protein>
    <submittedName>
        <fullName evidence="13">Porin</fullName>
    </submittedName>
</protein>
<dbReference type="Pfam" id="PF13609">
    <property type="entry name" value="Porin_4"/>
    <property type="match status" value="1"/>
</dbReference>
<keyword evidence="6 11" id="KW-0732">Signal</keyword>